<dbReference type="InterPro" id="IPR051316">
    <property type="entry name" value="Zinc-reg_GTPase_activator"/>
</dbReference>
<dbReference type="Pfam" id="PF02492">
    <property type="entry name" value="cobW"/>
    <property type="match status" value="1"/>
</dbReference>
<dbReference type="SUPFAM" id="SSF90002">
    <property type="entry name" value="Hypothetical protein YjiA, C-terminal domain"/>
    <property type="match status" value="1"/>
</dbReference>
<feature type="domain" description="CobW C-terminal" evidence="8">
    <location>
        <begin position="246"/>
        <end position="336"/>
    </location>
</feature>
<sequence>MNKNQILAAPTDKPLPVTVLTGFLGSGKTTLLNHLLSSDHGLRIGIIVNEFGAVSIDDKLITRQTDNLIELANGCVCCTMAGDLSKAVVRLAGSRNDIDYILVETTGLADPGPVAATLAMGEFREWLRLDAIVTVVDAENFDANLDNAEAAYQQLVGADILLINKLDLVDPEIPDMIEAGVRKINPDGRFLRTSHGLVDPFLLLDVDLFRLRAEIRERGADDAGAEVAGDGEHGHHTDHSHDLSGFETASFSSDAALDAAAFGELVAAVPRNILRAKGILNLAGHDNRFEFHLVGERSTVSESRAWRADEKRRTDVVFIGRGIDREALGRLFDGCIPERA</sequence>
<feature type="region of interest" description="Disordered" evidence="7">
    <location>
        <begin position="222"/>
        <end position="244"/>
    </location>
</feature>
<evidence type="ECO:0000259" key="8">
    <source>
        <dbReference type="SMART" id="SM00833"/>
    </source>
</evidence>
<reference evidence="9 10" key="1">
    <citation type="submission" date="2024-02" db="EMBL/GenBank/DDBJ databases">
        <title>Genome analysis and characterization of Microbaculum marinisediminis sp. nov., isolated from marine sediment.</title>
        <authorList>
            <person name="Du Z.-J."/>
            <person name="Ye Y.-Q."/>
            <person name="Zhang Z.-R."/>
            <person name="Yuan S.-M."/>
            <person name="Zhang X.-Y."/>
        </authorList>
    </citation>
    <scope>NUCLEOTIDE SEQUENCE [LARGE SCALE GENOMIC DNA]</scope>
    <source>
        <strain evidence="9 10">SDUM1044001</strain>
    </source>
</reference>
<evidence type="ECO:0000313" key="9">
    <source>
        <dbReference type="EMBL" id="MEJ8572768.1"/>
    </source>
</evidence>
<evidence type="ECO:0000256" key="6">
    <source>
        <dbReference type="ARBA" id="ARBA00049117"/>
    </source>
</evidence>
<feature type="compositionally biased region" description="Basic and acidic residues" evidence="7">
    <location>
        <begin position="230"/>
        <end position="244"/>
    </location>
</feature>
<evidence type="ECO:0000256" key="4">
    <source>
        <dbReference type="ARBA" id="ARBA00034320"/>
    </source>
</evidence>
<dbReference type="Gene3D" id="3.40.50.300">
    <property type="entry name" value="P-loop containing nucleotide triphosphate hydrolases"/>
    <property type="match status" value="1"/>
</dbReference>
<dbReference type="InterPro" id="IPR011629">
    <property type="entry name" value="CobW-like_C"/>
</dbReference>
<dbReference type="RefSeq" id="WP_340330470.1">
    <property type="nucleotide sequence ID" value="NZ_JAZHOF010000006.1"/>
</dbReference>
<dbReference type="Gene3D" id="3.30.1220.10">
    <property type="entry name" value="CobW-like, C-terminal domain"/>
    <property type="match status" value="1"/>
</dbReference>
<comment type="function">
    <text evidence="5">Zinc chaperone that directly transfers zinc cofactor to target proteins, thereby activating them. Zinc is transferred from the CXCC motif in the GTPase domain to the zinc binding site in target proteins in a process requiring GTP hydrolysis.</text>
</comment>
<accession>A0AAW9RQZ5</accession>
<keyword evidence="10" id="KW-1185">Reference proteome</keyword>
<dbReference type="SMART" id="SM00833">
    <property type="entry name" value="CobW_C"/>
    <property type="match status" value="1"/>
</dbReference>
<evidence type="ECO:0000256" key="1">
    <source>
        <dbReference type="ARBA" id="ARBA00022741"/>
    </source>
</evidence>
<dbReference type="Proteomes" id="UP001378188">
    <property type="component" value="Unassembled WGS sequence"/>
</dbReference>
<dbReference type="EMBL" id="JAZHOF010000006">
    <property type="protein sequence ID" value="MEJ8572768.1"/>
    <property type="molecule type" value="Genomic_DNA"/>
</dbReference>
<comment type="catalytic activity">
    <reaction evidence="6">
        <text>GTP + H2O = GDP + phosphate + H(+)</text>
        <dbReference type="Rhea" id="RHEA:19669"/>
        <dbReference type="ChEBI" id="CHEBI:15377"/>
        <dbReference type="ChEBI" id="CHEBI:15378"/>
        <dbReference type="ChEBI" id="CHEBI:37565"/>
        <dbReference type="ChEBI" id="CHEBI:43474"/>
        <dbReference type="ChEBI" id="CHEBI:58189"/>
    </reaction>
    <physiologicalReaction direction="left-to-right" evidence="6">
        <dbReference type="Rhea" id="RHEA:19670"/>
    </physiologicalReaction>
</comment>
<comment type="similarity">
    <text evidence="4">Belongs to the SIMIBI class G3E GTPase family. ZNG1 subfamily.</text>
</comment>
<proteinExistence type="inferred from homology"/>
<organism evidence="9 10">
    <name type="scientific">Microbaculum marinum</name>
    <dbReference type="NCBI Taxonomy" id="1764581"/>
    <lineage>
        <taxon>Bacteria</taxon>
        <taxon>Pseudomonadati</taxon>
        <taxon>Pseudomonadota</taxon>
        <taxon>Alphaproteobacteria</taxon>
        <taxon>Hyphomicrobiales</taxon>
        <taxon>Tepidamorphaceae</taxon>
        <taxon>Microbaculum</taxon>
    </lineage>
</organism>
<dbReference type="GO" id="GO:0000166">
    <property type="term" value="F:nucleotide binding"/>
    <property type="evidence" value="ECO:0007669"/>
    <property type="project" value="UniProtKB-KW"/>
</dbReference>
<dbReference type="PANTHER" id="PTHR13748">
    <property type="entry name" value="COBW-RELATED"/>
    <property type="match status" value="1"/>
</dbReference>
<name>A0AAW9RQZ5_9HYPH</name>
<dbReference type="CDD" id="cd03112">
    <property type="entry name" value="CobW-like"/>
    <property type="match status" value="1"/>
</dbReference>
<evidence type="ECO:0000313" key="10">
    <source>
        <dbReference type="Proteomes" id="UP001378188"/>
    </source>
</evidence>
<keyword evidence="3" id="KW-0143">Chaperone</keyword>
<keyword evidence="2" id="KW-0378">Hydrolase</keyword>
<dbReference type="AlphaFoldDB" id="A0AAW9RQZ5"/>
<evidence type="ECO:0000256" key="2">
    <source>
        <dbReference type="ARBA" id="ARBA00022801"/>
    </source>
</evidence>
<evidence type="ECO:0000256" key="3">
    <source>
        <dbReference type="ARBA" id="ARBA00023186"/>
    </source>
</evidence>
<evidence type="ECO:0000256" key="7">
    <source>
        <dbReference type="SAM" id="MobiDB-lite"/>
    </source>
</evidence>
<dbReference type="PANTHER" id="PTHR13748:SF59">
    <property type="entry name" value="COBW C-TERMINAL DOMAIN-CONTAINING PROTEIN"/>
    <property type="match status" value="1"/>
</dbReference>
<gene>
    <name evidence="9" type="ORF">V3328_14850</name>
</gene>
<keyword evidence="1" id="KW-0547">Nucleotide-binding</keyword>
<comment type="caution">
    <text evidence="9">The sequence shown here is derived from an EMBL/GenBank/DDBJ whole genome shotgun (WGS) entry which is preliminary data.</text>
</comment>
<dbReference type="GO" id="GO:0016787">
    <property type="term" value="F:hydrolase activity"/>
    <property type="evidence" value="ECO:0007669"/>
    <property type="project" value="UniProtKB-KW"/>
</dbReference>
<dbReference type="SUPFAM" id="SSF52540">
    <property type="entry name" value="P-loop containing nucleoside triphosphate hydrolases"/>
    <property type="match status" value="1"/>
</dbReference>
<dbReference type="InterPro" id="IPR036627">
    <property type="entry name" value="CobW-likC_sf"/>
</dbReference>
<dbReference type="Pfam" id="PF07683">
    <property type="entry name" value="CobW_C"/>
    <property type="match status" value="1"/>
</dbReference>
<evidence type="ECO:0000256" key="5">
    <source>
        <dbReference type="ARBA" id="ARBA00045658"/>
    </source>
</evidence>
<dbReference type="InterPro" id="IPR003495">
    <property type="entry name" value="CobW/HypB/UreG_nucleotide-bd"/>
</dbReference>
<dbReference type="InterPro" id="IPR027417">
    <property type="entry name" value="P-loop_NTPase"/>
</dbReference>
<protein>
    <submittedName>
        <fullName evidence="9">GTP-binding protein</fullName>
    </submittedName>
</protein>